<comment type="catalytic activity">
    <reaction evidence="2">
        <text>a quinone + NADH + 5 H(+)(in) = a quinol + NAD(+) + 4 H(+)(out)</text>
        <dbReference type="Rhea" id="RHEA:57888"/>
        <dbReference type="ChEBI" id="CHEBI:15378"/>
        <dbReference type="ChEBI" id="CHEBI:24646"/>
        <dbReference type="ChEBI" id="CHEBI:57540"/>
        <dbReference type="ChEBI" id="CHEBI:57945"/>
        <dbReference type="ChEBI" id="CHEBI:132124"/>
    </reaction>
</comment>
<keyword evidence="2" id="KW-0812">Transmembrane</keyword>
<evidence type="ECO:0000256" key="2">
    <source>
        <dbReference type="RuleBase" id="RU004429"/>
    </source>
</evidence>
<proteinExistence type="inferred from homology"/>
<dbReference type="RefSeq" id="WP_090256356.1">
    <property type="nucleotide sequence ID" value="NZ_FOIR01000001.1"/>
</dbReference>
<keyword evidence="4" id="KW-1185">Reference proteome</keyword>
<reference evidence="4" key="1">
    <citation type="submission" date="2016-10" db="EMBL/GenBank/DDBJ databases">
        <authorList>
            <person name="Varghese N."/>
            <person name="Submissions S."/>
        </authorList>
    </citation>
    <scope>NUCLEOTIDE SEQUENCE [LARGE SCALE GENOMIC DNA]</scope>
    <source>
        <strain evidence="4">CGMCC 1.12402</strain>
    </source>
</reference>
<dbReference type="PANTHER" id="PTHR33269">
    <property type="entry name" value="NADH-UBIQUINONE OXIDOREDUCTASE CHAIN 6"/>
    <property type="match status" value="1"/>
</dbReference>
<dbReference type="PANTHER" id="PTHR33269:SF17">
    <property type="entry name" value="NADH-UBIQUINONE OXIDOREDUCTASE CHAIN 6"/>
    <property type="match status" value="1"/>
</dbReference>
<dbReference type="GO" id="GO:0008137">
    <property type="term" value="F:NADH dehydrogenase (ubiquinone) activity"/>
    <property type="evidence" value="ECO:0007669"/>
    <property type="project" value="UniProtKB-UniRule"/>
</dbReference>
<feature type="transmembrane region" description="Helical" evidence="2">
    <location>
        <begin position="6"/>
        <end position="24"/>
    </location>
</feature>
<dbReference type="Gene3D" id="1.20.120.1200">
    <property type="entry name" value="NADH-ubiquinone/plastoquinone oxidoreductase chain 6, subunit NuoJ"/>
    <property type="match status" value="1"/>
</dbReference>
<dbReference type="AlphaFoldDB" id="A0A1I0M3S4"/>
<feature type="transmembrane region" description="Helical" evidence="2">
    <location>
        <begin position="96"/>
        <end position="122"/>
    </location>
</feature>
<dbReference type="InterPro" id="IPR042106">
    <property type="entry name" value="Nuo/plastoQ_OxRdtase_6_NuoJ"/>
</dbReference>
<protein>
    <recommendedName>
        <fullName evidence="2">NADH-quinone oxidoreductase subunit J</fullName>
        <ecNumber evidence="2">7.1.1.-</ecNumber>
    </recommendedName>
</protein>
<evidence type="ECO:0000313" key="4">
    <source>
        <dbReference type="Proteomes" id="UP000199437"/>
    </source>
</evidence>
<comment type="function">
    <text evidence="2">NDH-1 shuttles electrons from NADH, via FMN and iron-sulfur (Fe-S) centers, to quinones in the respiratory chain. Couples the redox reaction to proton translocation (for every two electrons transferred, four hydrogen ions are translocated across the cytoplasmic membrane), and thus conserves the redox energy in a proton gradient.</text>
</comment>
<feature type="transmembrane region" description="Helical" evidence="2">
    <location>
        <begin position="55"/>
        <end position="76"/>
    </location>
</feature>
<name>A0A1I0M3S4_9BACT</name>
<dbReference type="EMBL" id="FOIR01000001">
    <property type="protein sequence ID" value="SEV83077.1"/>
    <property type="molecule type" value="Genomic_DNA"/>
</dbReference>
<keyword evidence="2" id="KW-1003">Cell membrane</keyword>
<dbReference type="GO" id="GO:0005886">
    <property type="term" value="C:plasma membrane"/>
    <property type="evidence" value="ECO:0007669"/>
    <property type="project" value="UniProtKB-SubCell"/>
</dbReference>
<comment type="subcellular location">
    <subcellularLocation>
        <location evidence="2">Cell membrane</location>
        <topology evidence="2">Multi-pass membrane protein</topology>
    </subcellularLocation>
</comment>
<keyword evidence="2" id="KW-0472">Membrane</keyword>
<dbReference type="Pfam" id="PF00499">
    <property type="entry name" value="Oxidored_q3"/>
    <property type="match status" value="1"/>
</dbReference>
<dbReference type="GO" id="GO:0048038">
    <property type="term" value="F:quinone binding"/>
    <property type="evidence" value="ECO:0007669"/>
    <property type="project" value="UniProtKB-UniRule"/>
</dbReference>
<accession>A0A1I0M3S4</accession>
<evidence type="ECO:0000256" key="1">
    <source>
        <dbReference type="ARBA" id="ARBA00005698"/>
    </source>
</evidence>
<gene>
    <name evidence="3" type="ORF">SAMN05216290_0042</name>
</gene>
<dbReference type="Proteomes" id="UP000199437">
    <property type="component" value="Unassembled WGS sequence"/>
</dbReference>
<feature type="transmembrane region" description="Helical" evidence="2">
    <location>
        <begin position="29"/>
        <end position="49"/>
    </location>
</feature>
<dbReference type="GeneID" id="99984807"/>
<dbReference type="OrthoDB" id="981464at2"/>
<organism evidence="3 4">
    <name type="scientific">Roseivirga pacifica</name>
    <dbReference type="NCBI Taxonomy" id="1267423"/>
    <lineage>
        <taxon>Bacteria</taxon>
        <taxon>Pseudomonadati</taxon>
        <taxon>Bacteroidota</taxon>
        <taxon>Cytophagia</taxon>
        <taxon>Cytophagales</taxon>
        <taxon>Roseivirgaceae</taxon>
        <taxon>Roseivirga</taxon>
    </lineage>
</organism>
<feature type="transmembrane region" description="Helical" evidence="2">
    <location>
        <begin position="142"/>
        <end position="164"/>
    </location>
</feature>
<dbReference type="EC" id="7.1.1.-" evidence="2"/>
<evidence type="ECO:0000313" key="3">
    <source>
        <dbReference type="EMBL" id="SEV83077.1"/>
    </source>
</evidence>
<keyword evidence="2" id="KW-0520">NAD</keyword>
<keyword evidence="2" id="KW-0874">Quinone</keyword>
<sequence length="175" mass="18966">MSLPLIIFYFFGILSAAAAIYIALTKNIIYVAFSLILCFIGLAGVFVFLGAEFIAVTQILVYVGGILVLLIFGVMLTNRLKGEKLVSQSRQKLLGFLVSGMLFYVLLQGILAANFSALEWMSAESGSQTGLKTLGMNLMTEYVLAFELIGLLLLIALIGAVYIAGNKRKEDKHAA</sequence>
<dbReference type="InterPro" id="IPR001457">
    <property type="entry name" value="NADH_UbQ/plastoQ_OxRdtase_su6"/>
</dbReference>
<comment type="similarity">
    <text evidence="1 2">Belongs to the complex I subunit 6 family.</text>
</comment>
<dbReference type="STRING" id="1267423.SAMN05216290_0042"/>
<keyword evidence="2" id="KW-1133">Transmembrane helix</keyword>